<keyword evidence="1" id="KW-0812">Transmembrane</keyword>
<keyword evidence="1" id="KW-1133">Transmembrane helix</keyword>
<dbReference type="Proteomes" id="UP000663881">
    <property type="component" value="Unassembled WGS sequence"/>
</dbReference>
<gene>
    <name evidence="2" type="ORF">OKA104_LOCUS40793</name>
</gene>
<keyword evidence="1" id="KW-0472">Membrane</keyword>
<evidence type="ECO:0000313" key="3">
    <source>
        <dbReference type="Proteomes" id="UP000663881"/>
    </source>
</evidence>
<comment type="caution">
    <text evidence="2">The sequence shown here is derived from an EMBL/GenBank/DDBJ whole genome shotgun (WGS) entry which is preliminary data.</text>
</comment>
<dbReference type="AlphaFoldDB" id="A0A820AXT7"/>
<evidence type="ECO:0000256" key="1">
    <source>
        <dbReference type="SAM" id="Phobius"/>
    </source>
</evidence>
<sequence>MENRKKLSKRLNIIKLLLAALPTVAFGVFTIVFTLQQDASAKATREQDQQQADETNR</sequence>
<evidence type="ECO:0000313" key="2">
    <source>
        <dbReference type="EMBL" id="CAF4197515.1"/>
    </source>
</evidence>
<protein>
    <submittedName>
        <fullName evidence="2">Uncharacterized protein</fullName>
    </submittedName>
</protein>
<organism evidence="2 3">
    <name type="scientific">Adineta steineri</name>
    <dbReference type="NCBI Taxonomy" id="433720"/>
    <lineage>
        <taxon>Eukaryota</taxon>
        <taxon>Metazoa</taxon>
        <taxon>Spiralia</taxon>
        <taxon>Gnathifera</taxon>
        <taxon>Rotifera</taxon>
        <taxon>Eurotatoria</taxon>
        <taxon>Bdelloidea</taxon>
        <taxon>Adinetida</taxon>
        <taxon>Adinetidae</taxon>
        <taxon>Adineta</taxon>
    </lineage>
</organism>
<reference evidence="2" key="1">
    <citation type="submission" date="2021-02" db="EMBL/GenBank/DDBJ databases">
        <authorList>
            <person name="Nowell W R."/>
        </authorList>
    </citation>
    <scope>NUCLEOTIDE SEQUENCE</scope>
</reference>
<accession>A0A820AXT7</accession>
<dbReference type="EMBL" id="CAJOAY010009061">
    <property type="protein sequence ID" value="CAF4197515.1"/>
    <property type="molecule type" value="Genomic_DNA"/>
</dbReference>
<feature type="non-terminal residue" evidence="2">
    <location>
        <position position="57"/>
    </location>
</feature>
<proteinExistence type="predicted"/>
<name>A0A820AXT7_9BILA</name>
<feature type="transmembrane region" description="Helical" evidence="1">
    <location>
        <begin position="12"/>
        <end position="35"/>
    </location>
</feature>